<proteinExistence type="predicted"/>
<dbReference type="EMBL" id="JAUCEY010000008">
    <property type="protein sequence ID" value="MDM5451932.1"/>
    <property type="molecule type" value="Genomic_DNA"/>
</dbReference>
<evidence type="ECO:0000313" key="1">
    <source>
        <dbReference type="EMBL" id="MDM5451932.1"/>
    </source>
</evidence>
<protein>
    <submittedName>
        <fullName evidence="1">Uncharacterized protein</fullName>
    </submittedName>
</protein>
<dbReference type="AlphaFoldDB" id="A0AAW7IPF5"/>
<gene>
    <name evidence="1" type="ORF">QUF89_06915</name>
</gene>
<organism evidence="1 2">
    <name type="scientific">Peribacillus simplex</name>
    <dbReference type="NCBI Taxonomy" id="1478"/>
    <lineage>
        <taxon>Bacteria</taxon>
        <taxon>Bacillati</taxon>
        <taxon>Bacillota</taxon>
        <taxon>Bacilli</taxon>
        <taxon>Bacillales</taxon>
        <taxon>Bacillaceae</taxon>
        <taxon>Peribacillus</taxon>
    </lineage>
</organism>
<evidence type="ECO:0000313" key="2">
    <source>
        <dbReference type="Proteomes" id="UP001234602"/>
    </source>
</evidence>
<dbReference type="RefSeq" id="WP_289319593.1">
    <property type="nucleotide sequence ID" value="NZ_JAUCEY010000008.1"/>
</dbReference>
<name>A0AAW7IPF5_9BACI</name>
<reference evidence="1" key="1">
    <citation type="submission" date="2023-06" db="EMBL/GenBank/DDBJ databases">
        <title>Comparative genomics of Bacillaceae isolates and their secondary metabolite potential.</title>
        <authorList>
            <person name="Song L."/>
            <person name="Nielsen L.J."/>
            <person name="Mohite O."/>
            <person name="Xu X."/>
            <person name="Weber T."/>
            <person name="Kovacs A.T."/>
        </authorList>
    </citation>
    <scope>NUCLEOTIDE SEQUENCE</scope>
    <source>
        <strain evidence="1">D8_B_37</strain>
    </source>
</reference>
<accession>A0AAW7IPF5</accession>
<comment type="caution">
    <text evidence="1">The sequence shown here is derived from an EMBL/GenBank/DDBJ whole genome shotgun (WGS) entry which is preliminary data.</text>
</comment>
<sequence length="60" mass="7071">MFNTNNILPNRFFIAKTENTIEIMNEKIASFGGKYTTSKMPDIEKYKRKMLLNINIIEKN</sequence>
<dbReference type="Proteomes" id="UP001234602">
    <property type="component" value="Unassembled WGS sequence"/>
</dbReference>